<dbReference type="AlphaFoldDB" id="A0A6N9H8Z1"/>
<evidence type="ECO:0000259" key="6">
    <source>
        <dbReference type="Pfam" id="PF05175"/>
    </source>
</evidence>
<feature type="region of interest" description="Disordered" evidence="5">
    <location>
        <begin position="1"/>
        <end position="37"/>
    </location>
</feature>
<evidence type="ECO:0000256" key="3">
    <source>
        <dbReference type="ARBA" id="ARBA00022679"/>
    </source>
</evidence>
<dbReference type="GO" id="GO:0008276">
    <property type="term" value="F:protein methyltransferase activity"/>
    <property type="evidence" value="ECO:0007669"/>
    <property type="project" value="TreeGrafter"/>
</dbReference>
<dbReference type="Pfam" id="PF05175">
    <property type="entry name" value="MTS"/>
    <property type="match status" value="1"/>
</dbReference>
<evidence type="ECO:0000256" key="1">
    <source>
        <dbReference type="ARBA" id="ARBA00006149"/>
    </source>
</evidence>
<dbReference type="CDD" id="cd02440">
    <property type="entry name" value="AdoMet_MTases"/>
    <property type="match status" value="1"/>
</dbReference>
<evidence type="ECO:0000256" key="5">
    <source>
        <dbReference type="SAM" id="MobiDB-lite"/>
    </source>
</evidence>
<dbReference type="Proteomes" id="UP000469215">
    <property type="component" value="Unassembled WGS sequence"/>
</dbReference>
<comment type="caution">
    <text evidence="7">The sequence shown here is derived from an EMBL/GenBank/DDBJ whole genome shotgun (WGS) entry which is preliminary data.</text>
</comment>
<keyword evidence="4" id="KW-0949">S-adenosyl-L-methionine</keyword>
<evidence type="ECO:0000256" key="4">
    <source>
        <dbReference type="ARBA" id="ARBA00022691"/>
    </source>
</evidence>
<evidence type="ECO:0000256" key="2">
    <source>
        <dbReference type="ARBA" id="ARBA00022603"/>
    </source>
</evidence>
<dbReference type="InterPro" id="IPR007848">
    <property type="entry name" value="Small_mtfrase_dom"/>
</dbReference>
<gene>
    <name evidence="7" type="ORF">GSY69_09560</name>
</gene>
<dbReference type="GO" id="GO:0008757">
    <property type="term" value="F:S-adenosylmethionine-dependent methyltransferase activity"/>
    <property type="evidence" value="ECO:0007669"/>
    <property type="project" value="TreeGrafter"/>
</dbReference>
<dbReference type="GO" id="GO:0035657">
    <property type="term" value="C:eRF1 methyltransferase complex"/>
    <property type="evidence" value="ECO:0007669"/>
    <property type="project" value="TreeGrafter"/>
</dbReference>
<evidence type="ECO:0000313" key="7">
    <source>
        <dbReference type="EMBL" id="MYM20206.1"/>
    </source>
</evidence>
<organism evidence="7 8">
    <name type="scientific">Brevibacterium rongguiense</name>
    <dbReference type="NCBI Taxonomy" id="2695267"/>
    <lineage>
        <taxon>Bacteria</taxon>
        <taxon>Bacillati</taxon>
        <taxon>Actinomycetota</taxon>
        <taxon>Actinomycetes</taxon>
        <taxon>Micrococcales</taxon>
        <taxon>Brevibacteriaceae</taxon>
        <taxon>Brevibacterium</taxon>
    </lineage>
</organism>
<accession>A0A6N9H8Z1</accession>
<dbReference type="SUPFAM" id="SSF53335">
    <property type="entry name" value="S-adenosyl-L-methionine-dependent methyltransferases"/>
    <property type="match status" value="1"/>
</dbReference>
<reference evidence="7 8" key="1">
    <citation type="submission" date="2020-01" db="EMBL/GenBank/DDBJ databases">
        <authorList>
            <person name="Deng T."/>
        </authorList>
    </citation>
    <scope>NUCLEOTIDE SEQUENCE [LARGE SCALE GENOMIC DNA]</scope>
    <source>
        <strain evidence="7 8">5221</strain>
    </source>
</reference>
<feature type="domain" description="Methyltransferase small" evidence="6">
    <location>
        <begin position="207"/>
        <end position="335"/>
    </location>
</feature>
<proteinExistence type="inferred from homology"/>
<dbReference type="InterPro" id="IPR002052">
    <property type="entry name" value="DNA_methylase_N6_adenine_CS"/>
</dbReference>
<dbReference type="PANTHER" id="PTHR45875:SF1">
    <property type="entry name" value="METHYLTRANSFERASE N6AMT1"/>
    <property type="match status" value="1"/>
</dbReference>
<dbReference type="GO" id="GO:0008170">
    <property type="term" value="F:N-methyltransferase activity"/>
    <property type="evidence" value="ECO:0007669"/>
    <property type="project" value="UniProtKB-ARBA"/>
</dbReference>
<keyword evidence="3 7" id="KW-0808">Transferase</keyword>
<feature type="compositionally biased region" description="Polar residues" evidence="5">
    <location>
        <begin position="96"/>
        <end position="112"/>
    </location>
</feature>
<feature type="region of interest" description="Disordered" evidence="5">
    <location>
        <begin position="79"/>
        <end position="146"/>
    </location>
</feature>
<dbReference type="Gene3D" id="3.40.50.150">
    <property type="entry name" value="Vaccinia Virus protein VP39"/>
    <property type="match status" value="1"/>
</dbReference>
<name>A0A6N9H8Z1_9MICO</name>
<dbReference type="EMBL" id="WWEQ01000040">
    <property type="protein sequence ID" value="MYM20206.1"/>
    <property type="molecule type" value="Genomic_DNA"/>
</dbReference>
<comment type="similarity">
    <text evidence="1">Belongs to the eukaryotic/archaeal PrmC-related family.</text>
</comment>
<dbReference type="PROSITE" id="PS00092">
    <property type="entry name" value="N6_MTASE"/>
    <property type="match status" value="1"/>
</dbReference>
<dbReference type="PANTHER" id="PTHR45875">
    <property type="entry name" value="METHYLTRANSFERASE N6AMT1"/>
    <property type="match status" value="1"/>
</dbReference>
<keyword evidence="2 7" id="KW-0489">Methyltransferase</keyword>
<dbReference type="RefSeq" id="WP_160953626.1">
    <property type="nucleotide sequence ID" value="NZ_WWEQ01000040.1"/>
</dbReference>
<protein>
    <submittedName>
        <fullName evidence="7">Methyltransferase</fullName>
    </submittedName>
</protein>
<dbReference type="InterPro" id="IPR029063">
    <property type="entry name" value="SAM-dependent_MTases_sf"/>
</dbReference>
<keyword evidence="8" id="KW-1185">Reference proteome</keyword>
<dbReference type="GO" id="GO:0003676">
    <property type="term" value="F:nucleic acid binding"/>
    <property type="evidence" value="ECO:0007669"/>
    <property type="project" value="InterPro"/>
</dbReference>
<evidence type="ECO:0000313" key="8">
    <source>
        <dbReference type="Proteomes" id="UP000469215"/>
    </source>
</evidence>
<dbReference type="InterPro" id="IPR052190">
    <property type="entry name" value="Euk-Arch_PrmC-MTase"/>
</dbReference>
<dbReference type="GO" id="GO:0032259">
    <property type="term" value="P:methylation"/>
    <property type="evidence" value="ECO:0007669"/>
    <property type="project" value="UniProtKB-KW"/>
</dbReference>
<feature type="non-terminal residue" evidence="7">
    <location>
        <position position="1"/>
    </location>
</feature>
<sequence length="561" mass="56652">ASAAAQPTAGAARLPAAEPAARAAQSPADEPSAGAAQPADALAVLARLFVLAEPVAQAELTAALGAELSAALEAGGLLRTAPGPGAEPTVNPHTDAPNTGFPNTDDPSTDAPTTGAPHTGAPAHLGEQKDTDPAHTSAAPGVRTAGEGRLLASTLELRPLDIPVGVPRGFRPGDGTVFLLSDHGTLNSPDPVAGDFVLGLGGAGRTLAAITPRARTGVAADLGCGCGIQALLLARHCGHVIATDVSERALALTGLNAELNGAANIETRLGSLFDPIEEAVDLLVSNPPFVITPQGATAALSYRDGGMSGDALVRALVAGAPEVLGPDGHACFLLNWEVGSSELGGVRSTPEVWAADPHTSAMVIERERVDPARYAETWIRDGGVARASARWEADTAAWLDDFAARGVTAIAFGWMRLHRVDAAPPARNHTVAGGTGDNPAGLAAHLDTRLALLEWLAGASDAEVAAASFVRAGDVVEVRRFVPGEEAPAHLALEQGAGLAQSFAADAALAGFLGVADGTLTLDATAQALAELLGADPAALRAQLIAQVRELVPAGFAYPQA</sequence>